<accession>A0A1X6PHK0</accession>
<evidence type="ECO:0000313" key="1">
    <source>
        <dbReference type="EMBL" id="OSX80322.1"/>
    </source>
</evidence>
<evidence type="ECO:0000313" key="2">
    <source>
        <dbReference type="Proteomes" id="UP000218209"/>
    </source>
</evidence>
<organism evidence="1 2">
    <name type="scientific">Porphyra umbilicalis</name>
    <name type="common">Purple laver</name>
    <name type="synonym">Red alga</name>
    <dbReference type="NCBI Taxonomy" id="2786"/>
    <lineage>
        <taxon>Eukaryota</taxon>
        <taxon>Rhodophyta</taxon>
        <taxon>Bangiophyceae</taxon>
        <taxon>Bangiales</taxon>
        <taxon>Bangiaceae</taxon>
        <taxon>Porphyra</taxon>
    </lineage>
</organism>
<dbReference type="AlphaFoldDB" id="A0A1X6PHK0"/>
<dbReference type="EMBL" id="KV918777">
    <property type="protein sequence ID" value="OSX80322.1"/>
    <property type="molecule type" value="Genomic_DNA"/>
</dbReference>
<proteinExistence type="predicted"/>
<name>A0A1X6PHK0_PORUM</name>
<sequence>MRICGRPVVTAAAVRRRRVACSGVAADDICTLVVDGAACADVLACPRRPFGVGGGSRWTPLTVRGVVAAKNASETCVDASGARRVRRALGGFV</sequence>
<reference evidence="1 2" key="1">
    <citation type="submission" date="2017-03" db="EMBL/GenBank/DDBJ databases">
        <title>WGS assembly of Porphyra umbilicalis.</title>
        <authorList>
            <person name="Brawley S.H."/>
            <person name="Blouin N.A."/>
            <person name="Ficko-Blean E."/>
            <person name="Wheeler G.L."/>
            <person name="Lohr M."/>
            <person name="Goodson H.V."/>
            <person name="Jenkins J.W."/>
            <person name="Blaby-Haas C.E."/>
            <person name="Helliwell K.E."/>
            <person name="Chan C."/>
            <person name="Marriage T."/>
            <person name="Bhattacharya D."/>
            <person name="Klein A.S."/>
            <person name="Badis Y."/>
            <person name="Brodie J."/>
            <person name="Cao Y."/>
            <person name="Collen J."/>
            <person name="Dittami S.M."/>
            <person name="Gachon C.M."/>
            <person name="Green B.R."/>
            <person name="Karpowicz S."/>
            <person name="Kim J.W."/>
            <person name="Kudahl U."/>
            <person name="Lin S."/>
            <person name="Michel G."/>
            <person name="Mittag M."/>
            <person name="Olson B.J."/>
            <person name="Pangilinan J."/>
            <person name="Peng Y."/>
            <person name="Qiu H."/>
            <person name="Shu S."/>
            <person name="Singer J.T."/>
            <person name="Smith A.G."/>
            <person name="Sprecher B.N."/>
            <person name="Wagner V."/>
            <person name="Wang W."/>
            <person name="Wang Z.-Y."/>
            <person name="Yan J."/>
            <person name="Yarish C."/>
            <person name="Zoeuner-Riek S."/>
            <person name="Zhuang Y."/>
            <person name="Zou Y."/>
            <person name="Lindquist E.A."/>
            <person name="Grimwood J."/>
            <person name="Barry K."/>
            <person name="Rokhsar D.S."/>
            <person name="Schmutz J."/>
            <person name="Stiller J.W."/>
            <person name="Grossman A.R."/>
            <person name="Prochnik S.E."/>
        </authorList>
    </citation>
    <scope>NUCLEOTIDE SEQUENCE [LARGE SCALE GENOMIC DNA]</scope>
    <source>
        <strain evidence="1">4086291</strain>
    </source>
</reference>
<keyword evidence="2" id="KW-1185">Reference proteome</keyword>
<dbReference type="Proteomes" id="UP000218209">
    <property type="component" value="Unassembled WGS sequence"/>
</dbReference>
<gene>
    <name evidence="1" type="ORF">BU14_0055s0044</name>
</gene>
<protein>
    <submittedName>
        <fullName evidence="1">Uncharacterized protein</fullName>
    </submittedName>
</protein>